<evidence type="ECO:0000313" key="11">
    <source>
        <dbReference type="EMBL" id="NDJ95636.1"/>
    </source>
</evidence>
<dbReference type="GO" id="GO:0003735">
    <property type="term" value="F:structural constituent of ribosome"/>
    <property type="evidence" value="ECO:0007669"/>
    <property type="project" value="InterPro"/>
</dbReference>
<name>A0A6B2FZ90_MYXSQ</name>
<keyword evidence="4" id="KW-0809">Transit peptide</keyword>
<reference evidence="11" key="1">
    <citation type="submission" date="2018-11" db="EMBL/GenBank/DDBJ databases">
        <title>Myxobolus squamalis genome and transcriptome.</title>
        <authorList>
            <person name="Yahalomi D."/>
            <person name="Atkinson S.D."/>
            <person name="Neuhof M."/>
            <person name="Chang E.S."/>
            <person name="Philippe H."/>
            <person name="Cartwright P."/>
            <person name="Bartholomew J.L."/>
            <person name="Huchon D."/>
        </authorList>
    </citation>
    <scope>NUCLEOTIDE SEQUENCE</scope>
    <source>
        <strain evidence="11">71B08</strain>
        <tissue evidence="11">Whole</tissue>
    </source>
</reference>
<keyword evidence="7" id="KW-0687">Ribonucleoprotein</keyword>
<keyword evidence="3" id="KW-0597">Phosphoprotein</keyword>
<protein>
    <recommendedName>
        <fullName evidence="9">Small ribosomal subunit protein mS40</fullName>
    </recommendedName>
    <alternativeName>
        <fullName evidence="8">28S ribosomal protein S18-2, mitochondrial</fullName>
    </alternativeName>
    <alternativeName>
        <fullName evidence="10">28S ribosomal protein S18b, mitochondrial</fullName>
    </alternativeName>
</protein>
<dbReference type="Pfam" id="PF01084">
    <property type="entry name" value="Ribosomal_S18"/>
    <property type="match status" value="1"/>
</dbReference>
<dbReference type="InterPro" id="IPR040054">
    <property type="entry name" value="MRPS18B"/>
</dbReference>
<evidence type="ECO:0000256" key="3">
    <source>
        <dbReference type="ARBA" id="ARBA00022553"/>
    </source>
</evidence>
<keyword evidence="6" id="KW-0496">Mitochondrion</keyword>
<organism evidence="11">
    <name type="scientific">Myxobolus squamalis</name>
    <name type="common">Myxosporean</name>
    <dbReference type="NCBI Taxonomy" id="59785"/>
    <lineage>
        <taxon>Eukaryota</taxon>
        <taxon>Metazoa</taxon>
        <taxon>Cnidaria</taxon>
        <taxon>Myxozoa</taxon>
        <taxon>Myxosporea</taxon>
        <taxon>Bivalvulida</taxon>
        <taxon>Platysporina</taxon>
        <taxon>Myxobolidae</taxon>
        <taxon>Myxobolus</taxon>
    </lineage>
</organism>
<sequence>MVYLSCVIEERCWTMLRKAHKGQLPRIKPRKSCIRFLGPKRISAGHPCILCQLKISEGYTLRYNDIALMRDFLCPHTHQVLDPYVTGLCAKQDIHVQRMARKAHDFGLIYRHYCHYADFPSLDTTWKTLPLALRNRSN</sequence>
<evidence type="ECO:0000256" key="1">
    <source>
        <dbReference type="ARBA" id="ARBA00004173"/>
    </source>
</evidence>
<dbReference type="PANTHER" id="PTHR13329:SF2">
    <property type="entry name" value="SMALL RIBOSOMAL SUBUNIT PROTEIN MS40"/>
    <property type="match status" value="1"/>
</dbReference>
<evidence type="ECO:0000256" key="5">
    <source>
        <dbReference type="ARBA" id="ARBA00022980"/>
    </source>
</evidence>
<dbReference type="EMBL" id="GHBR01000033">
    <property type="protein sequence ID" value="NDJ95636.1"/>
    <property type="molecule type" value="Transcribed_RNA"/>
</dbReference>
<proteinExistence type="inferred from homology"/>
<dbReference type="GO" id="GO:0005739">
    <property type="term" value="C:mitochondrion"/>
    <property type="evidence" value="ECO:0007669"/>
    <property type="project" value="UniProtKB-SubCell"/>
</dbReference>
<evidence type="ECO:0000256" key="7">
    <source>
        <dbReference type="ARBA" id="ARBA00023274"/>
    </source>
</evidence>
<evidence type="ECO:0000256" key="4">
    <source>
        <dbReference type="ARBA" id="ARBA00022946"/>
    </source>
</evidence>
<evidence type="ECO:0000256" key="9">
    <source>
        <dbReference type="ARBA" id="ARBA00035130"/>
    </source>
</evidence>
<comment type="similarity">
    <text evidence="2">Belongs to the bacterial ribosomal protein bS18 family. Mitochondrion-specific ribosomal protein mS40 subfamily.</text>
</comment>
<evidence type="ECO:0000256" key="10">
    <source>
        <dbReference type="ARBA" id="ARBA00035515"/>
    </source>
</evidence>
<evidence type="ECO:0000256" key="8">
    <source>
        <dbReference type="ARBA" id="ARBA00032055"/>
    </source>
</evidence>
<evidence type="ECO:0000256" key="6">
    <source>
        <dbReference type="ARBA" id="ARBA00023128"/>
    </source>
</evidence>
<dbReference type="SUPFAM" id="SSF46911">
    <property type="entry name" value="Ribosomal protein S18"/>
    <property type="match status" value="1"/>
</dbReference>
<comment type="subcellular location">
    <subcellularLocation>
        <location evidence="1">Mitochondrion</location>
    </subcellularLocation>
</comment>
<dbReference type="GO" id="GO:1990904">
    <property type="term" value="C:ribonucleoprotein complex"/>
    <property type="evidence" value="ECO:0007669"/>
    <property type="project" value="UniProtKB-KW"/>
</dbReference>
<accession>A0A6B2FZ90</accession>
<dbReference type="InterPro" id="IPR001648">
    <property type="entry name" value="Ribosomal_bS18"/>
</dbReference>
<keyword evidence="5 11" id="KW-0689">Ribosomal protein</keyword>
<dbReference type="InterPro" id="IPR036870">
    <property type="entry name" value="Ribosomal_bS18_sf"/>
</dbReference>
<dbReference type="PANTHER" id="PTHR13329">
    <property type="entry name" value="MITOCHONDRIAL RIBOSOMAL PROTEIN S18B"/>
    <property type="match status" value="1"/>
</dbReference>
<dbReference type="Gene3D" id="4.10.640.10">
    <property type="entry name" value="Ribosomal protein S18"/>
    <property type="match status" value="1"/>
</dbReference>
<dbReference type="AlphaFoldDB" id="A0A6B2FZ90"/>
<evidence type="ECO:0000256" key="2">
    <source>
        <dbReference type="ARBA" id="ARBA00006136"/>
    </source>
</evidence>
<dbReference type="GO" id="GO:0032543">
    <property type="term" value="P:mitochondrial translation"/>
    <property type="evidence" value="ECO:0007669"/>
    <property type="project" value="InterPro"/>
</dbReference>
<dbReference type="GO" id="GO:0005840">
    <property type="term" value="C:ribosome"/>
    <property type="evidence" value="ECO:0007669"/>
    <property type="project" value="UniProtKB-KW"/>
</dbReference>